<protein>
    <submittedName>
        <fullName evidence="2">Uncharacterized protein</fullName>
    </submittedName>
</protein>
<dbReference type="EMBL" id="AZRA01000010">
    <property type="protein sequence ID" value="KDB53942.1"/>
    <property type="molecule type" value="Genomic_DNA"/>
</dbReference>
<reference evidence="2 3" key="1">
    <citation type="journal article" date="2014" name="FEMS Microbiol. Ecol.">
        <title>Sphaerotilus natans encrusted with nanoball-shaped Fe(III) oxide minerals formed by nitrate-reducing mixotrophic Fe(II) oxidation.</title>
        <authorList>
            <person name="Park S."/>
            <person name="Kim D.H."/>
            <person name="Lee J.H."/>
            <person name="Hur H.G."/>
        </authorList>
    </citation>
    <scope>NUCLEOTIDE SEQUENCE [LARGE SCALE GENOMIC DNA]</scope>
    <source>
        <strain evidence="2 3">DSM 6575</strain>
    </source>
</reference>
<dbReference type="STRING" id="34103.SAMN05421778_11462"/>
<feature type="region of interest" description="Disordered" evidence="1">
    <location>
        <begin position="1"/>
        <end position="22"/>
    </location>
</feature>
<feature type="region of interest" description="Disordered" evidence="1">
    <location>
        <begin position="41"/>
        <end position="66"/>
    </location>
</feature>
<dbReference type="AlphaFoldDB" id="A0A059KR31"/>
<accession>A0A059KR31</accession>
<organism evidence="2 3">
    <name type="scientific">Sphaerotilus natans subsp. natans DSM 6575</name>
    <dbReference type="NCBI Taxonomy" id="1286631"/>
    <lineage>
        <taxon>Bacteria</taxon>
        <taxon>Pseudomonadati</taxon>
        <taxon>Pseudomonadota</taxon>
        <taxon>Betaproteobacteria</taxon>
        <taxon>Burkholderiales</taxon>
        <taxon>Sphaerotilaceae</taxon>
        <taxon>Sphaerotilus</taxon>
    </lineage>
</organism>
<dbReference type="RefSeq" id="WP_037477844.1">
    <property type="nucleotide sequence ID" value="NZ_AZRA01000010.1"/>
</dbReference>
<name>A0A059KR31_9BURK</name>
<evidence type="ECO:0000256" key="1">
    <source>
        <dbReference type="SAM" id="MobiDB-lite"/>
    </source>
</evidence>
<gene>
    <name evidence="2" type="ORF">X805_04960</name>
</gene>
<feature type="compositionally biased region" description="Pro residues" evidence="1">
    <location>
        <begin position="1"/>
        <end position="18"/>
    </location>
</feature>
<keyword evidence="3" id="KW-1185">Reference proteome</keyword>
<dbReference type="Proteomes" id="UP000026714">
    <property type="component" value="Unassembled WGS sequence"/>
</dbReference>
<comment type="caution">
    <text evidence="2">The sequence shown here is derived from an EMBL/GenBank/DDBJ whole genome shotgun (WGS) entry which is preliminary data.</text>
</comment>
<sequence length="66" mass="6710">MTLPRSIPPIEPGLPATPPVAGSWTLQPDLHLYPADAQTAAAAGLDWPDQQPAELTDPASPAASGA</sequence>
<evidence type="ECO:0000313" key="3">
    <source>
        <dbReference type="Proteomes" id="UP000026714"/>
    </source>
</evidence>
<proteinExistence type="predicted"/>
<evidence type="ECO:0000313" key="2">
    <source>
        <dbReference type="EMBL" id="KDB53942.1"/>
    </source>
</evidence>